<accession>A0A7G2C0Y4</accession>
<feature type="compositionally biased region" description="Basic and acidic residues" evidence="5">
    <location>
        <begin position="155"/>
        <end position="164"/>
    </location>
</feature>
<evidence type="ECO:0000313" key="6">
    <source>
        <dbReference type="EMBL" id="CAD2212984.1"/>
    </source>
</evidence>
<dbReference type="Pfam" id="PF00025">
    <property type="entry name" value="Arf"/>
    <property type="match status" value="1"/>
</dbReference>
<evidence type="ECO:0000256" key="2">
    <source>
        <dbReference type="ARBA" id="ARBA00023134"/>
    </source>
</evidence>
<keyword evidence="7" id="KW-1185">Reference proteome</keyword>
<feature type="binding site" evidence="3">
    <location>
        <position position="33"/>
    </location>
    <ligand>
        <name>GTP</name>
        <dbReference type="ChEBI" id="CHEBI:37565"/>
    </ligand>
</feature>
<keyword evidence="2 3" id="KW-0342">GTP-binding</keyword>
<name>A0A7G2C0Y4_9TRYP</name>
<dbReference type="Proteomes" id="UP000515908">
    <property type="component" value="Chromosome 01"/>
</dbReference>
<dbReference type="InterPro" id="IPR006689">
    <property type="entry name" value="Small_GTPase_ARF/SAR"/>
</dbReference>
<dbReference type="AlphaFoldDB" id="A0A7G2C0Y4"/>
<evidence type="ECO:0000256" key="4">
    <source>
        <dbReference type="PIRSR" id="PIRSR606689-2"/>
    </source>
</evidence>
<dbReference type="InterPro" id="IPR027417">
    <property type="entry name" value="P-loop_NTPase"/>
</dbReference>
<evidence type="ECO:0000256" key="5">
    <source>
        <dbReference type="SAM" id="MobiDB-lite"/>
    </source>
</evidence>
<dbReference type="GO" id="GO:0003924">
    <property type="term" value="F:GTPase activity"/>
    <property type="evidence" value="ECO:0007669"/>
    <property type="project" value="InterPro"/>
</dbReference>
<dbReference type="Gene3D" id="3.40.50.300">
    <property type="entry name" value="P-loop containing nucleotide triphosphate hydrolases"/>
    <property type="match status" value="1"/>
</dbReference>
<feature type="compositionally biased region" description="Polar residues" evidence="5">
    <location>
        <begin position="264"/>
        <end position="285"/>
    </location>
</feature>
<feature type="compositionally biased region" description="Basic and acidic residues" evidence="5">
    <location>
        <begin position="228"/>
        <end position="237"/>
    </location>
</feature>
<protein>
    <submittedName>
        <fullName evidence="6">ADP-ribosylation factor family, putative</fullName>
    </submittedName>
</protein>
<evidence type="ECO:0000256" key="1">
    <source>
        <dbReference type="ARBA" id="ARBA00022741"/>
    </source>
</evidence>
<gene>
    <name evidence="6" type="ORF">ADEAN_000042000</name>
</gene>
<feature type="binding site" evidence="4">
    <location>
        <position position="11"/>
    </location>
    <ligand>
        <name>Mg(2+)</name>
        <dbReference type="ChEBI" id="CHEBI:18420"/>
    </ligand>
</feature>
<evidence type="ECO:0000256" key="3">
    <source>
        <dbReference type="PIRSR" id="PIRSR606689-1"/>
    </source>
</evidence>
<keyword evidence="4" id="KW-0479">Metal-binding</keyword>
<feature type="compositionally biased region" description="Polar residues" evidence="5">
    <location>
        <begin position="305"/>
        <end position="323"/>
    </location>
</feature>
<evidence type="ECO:0000313" key="7">
    <source>
        <dbReference type="Proteomes" id="UP000515908"/>
    </source>
</evidence>
<reference evidence="6 7" key="1">
    <citation type="submission" date="2020-08" db="EMBL/GenBank/DDBJ databases">
        <authorList>
            <person name="Newling K."/>
            <person name="Davey J."/>
            <person name="Forrester S."/>
        </authorList>
    </citation>
    <scope>NUCLEOTIDE SEQUENCE [LARGE SCALE GENOMIC DNA]</scope>
    <source>
        <strain evidence="7">Crithidia deanei Carvalho (ATCC PRA-265)</strain>
    </source>
</reference>
<dbReference type="CDD" id="cd00882">
    <property type="entry name" value="Ras_like_GTPase"/>
    <property type="match status" value="1"/>
</dbReference>
<keyword evidence="1 3" id="KW-0547">Nucleotide-binding</keyword>
<dbReference type="GO" id="GO:0005525">
    <property type="term" value="F:GTP binding"/>
    <property type="evidence" value="ECO:0007669"/>
    <property type="project" value="UniProtKB-KW"/>
</dbReference>
<sequence length="340" mass="37904">MKGFCKPTVTTVGLAKQVACFKEWVFALHELGGRDSFRRNWLLYAKRIKQLDFIVFCIDSQDVRSFEDVHTYLKEVASHFKEKPIVVIFNNHRVLPRPITVEHLEECVKMKSVRNVNQHRAIFTCLCDVSVVHPVNSTLPEPLSQAFSQLSEALKENTPKEKLPHTPKPALQIPPGPSPPTPPLRRKNGGHSPGLADSPSGSFSRRLKEENSVARVLADNLESPSPDRNPDTKEAKAAPKVLSPSAEHSLLQRSFTQQHHESHSPFTTNLPTEPSPINEQSTTILYESPRAKDKLPNFPPKGTENDLTLEQPTSTDLSLSGSSIQKTVVESVVCIPTPKR</sequence>
<keyword evidence="4" id="KW-0460">Magnesium</keyword>
<dbReference type="GO" id="GO:0046872">
    <property type="term" value="F:metal ion binding"/>
    <property type="evidence" value="ECO:0007669"/>
    <property type="project" value="UniProtKB-KW"/>
</dbReference>
<organism evidence="6 7">
    <name type="scientific">Angomonas deanei</name>
    <dbReference type="NCBI Taxonomy" id="59799"/>
    <lineage>
        <taxon>Eukaryota</taxon>
        <taxon>Discoba</taxon>
        <taxon>Euglenozoa</taxon>
        <taxon>Kinetoplastea</taxon>
        <taxon>Metakinetoplastina</taxon>
        <taxon>Trypanosomatida</taxon>
        <taxon>Trypanosomatidae</taxon>
        <taxon>Strigomonadinae</taxon>
        <taxon>Angomonas</taxon>
    </lineage>
</organism>
<dbReference type="SUPFAM" id="SSF52540">
    <property type="entry name" value="P-loop containing nucleoside triphosphate hydrolases"/>
    <property type="match status" value="1"/>
</dbReference>
<proteinExistence type="predicted"/>
<dbReference type="VEuPathDB" id="TriTrypDB:ADEAN_000042000"/>
<dbReference type="EMBL" id="LR877145">
    <property type="protein sequence ID" value="CAD2212984.1"/>
    <property type="molecule type" value="Genomic_DNA"/>
</dbReference>
<feature type="compositionally biased region" description="Pro residues" evidence="5">
    <location>
        <begin position="172"/>
        <end position="183"/>
    </location>
</feature>
<feature type="region of interest" description="Disordered" evidence="5">
    <location>
        <begin position="155"/>
        <end position="323"/>
    </location>
</feature>